<reference evidence="2 3" key="1">
    <citation type="submission" date="2022-02" db="EMBL/GenBank/DDBJ databases">
        <title>Draft genome sequence of Mezorhizobium retamae strain IRAMC:0171 isolated from Retama raetam nodules.</title>
        <authorList>
            <person name="Bengaied R."/>
            <person name="Sbissi I."/>
            <person name="Huber K."/>
            <person name="Ghodbane F."/>
            <person name="Nouioui I."/>
            <person name="Tarhouni M."/>
            <person name="Gtari M."/>
        </authorList>
    </citation>
    <scope>NUCLEOTIDE SEQUENCE [LARGE SCALE GENOMIC DNA]</scope>
    <source>
        <strain evidence="2 3">IRAMC:0171</strain>
    </source>
</reference>
<keyword evidence="3" id="KW-1185">Reference proteome</keyword>
<feature type="region of interest" description="Disordered" evidence="1">
    <location>
        <begin position="47"/>
        <end position="98"/>
    </location>
</feature>
<evidence type="ECO:0000313" key="3">
    <source>
        <dbReference type="Proteomes" id="UP001201701"/>
    </source>
</evidence>
<accession>A0ABS9QDN2</accession>
<evidence type="ECO:0000313" key="2">
    <source>
        <dbReference type="EMBL" id="MCG7505519.1"/>
    </source>
</evidence>
<gene>
    <name evidence="2" type="ORF">L4923_10905</name>
</gene>
<organism evidence="2 3">
    <name type="scientific">Mesorhizobium retamae</name>
    <dbReference type="NCBI Taxonomy" id="2912854"/>
    <lineage>
        <taxon>Bacteria</taxon>
        <taxon>Pseudomonadati</taxon>
        <taxon>Pseudomonadota</taxon>
        <taxon>Alphaproteobacteria</taxon>
        <taxon>Hyphomicrobiales</taxon>
        <taxon>Phyllobacteriaceae</taxon>
        <taxon>Mesorhizobium</taxon>
    </lineage>
</organism>
<name>A0ABS9QDN2_9HYPH</name>
<dbReference type="Proteomes" id="UP001201701">
    <property type="component" value="Unassembled WGS sequence"/>
</dbReference>
<dbReference type="EMBL" id="JAKREW010000008">
    <property type="protein sequence ID" value="MCG7505519.1"/>
    <property type="molecule type" value="Genomic_DNA"/>
</dbReference>
<protein>
    <submittedName>
        <fullName evidence="2">Uncharacterized protein</fullName>
    </submittedName>
</protein>
<feature type="compositionally biased region" description="Polar residues" evidence="1">
    <location>
        <begin position="54"/>
        <end position="63"/>
    </location>
</feature>
<proteinExistence type="predicted"/>
<comment type="caution">
    <text evidence="2">The sequence shown here is derived from an EMBL/GenBank/DDBJ whole genome shotgun (WGS) entry which is preliminary data.</text>
</comment>
<dbReference type="RefSeq" id="WP_239364730.1">
    <property type="nucleotide sequence ID" value="NZ_JAKREW010000008.1"/>
</dbReference>
<sequence length="202" mass="22588">MSKFKFKLKLTGLELEMEGSREDIPLITQNIGNQLAGLMKPAADIASEKDGTEPSFSPLTINHSIEDKSTNKRTKRRPRTNPQPQANGANIPPIEWTHDPSKFGNPQQTWSTAKKSIWLIYVVSQISKVSQLQTSQIVEIFNRKFRQFKTINTSNVSRDLGRAKTSKPSLVGEDTAKSPTEWFLTDEGIKSAQESISEGTKI</sequence>
<evidence type="ECO:0000256" key="1">
    <source>
        <dbReference type="SAM" id="MobiDB-lite"/>
    </source>
</evidence>